<dbReference type="Proteomes" id="UP001279642">
    <property type="component" value="Unassembled WGS sequence"/>
</dbReference>
<gene>
    <name evidence="2" type="ORF">SMD27_09650</name>
</gene>
<dbReference type="InterPro" id="IPR050238">
    <property type="entry name" value="DNA_Rep/Repair_Clamp_Loader"/>
</dbReference>
<proteinExistence type="predicted"/>
<reference evidence="2 3" key="1">
    <citation type="journal article" date="2016" name="Antonie Van Leeuwenhoek">
        <title>Dongia soli sp. nov., isolated from soil from Dokdo, Korea.</title>
        <authorList>
            <person name="Kim D.U."/>
            <person name="Lee H."/>
            <person name="Kim H."/>
            <person name="Kim S.G."/>
            <person name="Ka J.O."/>
        </authorList>
    </citation>
    <scope>NUCLEOTIDE SEQUENCE [LARGE SCALE GENOMIC DNA]</scope>
    <source>
        <strain evidence="2 3">D78</strain>
    </source>
</reference>
<name>A0ABU5EA34_9PROT</name>
<organism evidence="2 3">
    <name type="scientific">Dongia soli</name>
    <dbReference type="NCBI Taxonomy" id="600628"/>
    <lineage>
        <taxon>Bacteria</taxon>
        <taxon>Pseudomonadati</taxon>
        <taxon>Pseudomonadota</taxon>
        <taxon>Alphaproteobacteria</taxon>
        <taxon>Rhodospirillales</taxon>
        <taxon>Dongiaceae</taxon>
        <taxon>Dongia</taxon>
    </lineage>
</organism>
<dbReference type="Pfam" id="PF13177">
    <property type="entry name" value="DNA_pol3_delta2"/>
    <property type="match status" value="1"/>
</dbReference>
<keyword evidence="2" id="KW-0548">Nucleotidyltransferase</keyword>
<sequence length="394" mass="43352">MARKPAAAMEIEEPTGPVVSTSLIGHEAAEQSFLKALGRGRMPHAWLITGPRGVGKATLAYRMARRLLSEAPPVRAEPEADAGIGLFGDDLPVAAPAQQPLPANSLGMPPDHPVFRRIVAQSHPDIRILQRKVNEKTGKLRSEILIEDVREVIDFLHLKPAESYWRVVLIDSADDLNRNAANAILKMLEEPAARTVLILISHAPGSLLPTIRSRCRRLALAPLPAEVLKRALADRCPEADPADRDAAMAIAAGSLGQGIALLEQNGLPVFRAVLAGMASWPNLNMTAQHQLADRLASRGNESEFEIAVEALDWWLKRLCRKMALNQQGPDNDVEPELFAGERDLIVRCHRAAGLDRWIELWEKLNRLFERVATVNLDRKQAWIAGCLAIQSLSR</sequence>
<dbReference type="SUPFAM" id="SSF52540">
    <property type="entry name" value="P-loop containing nucleoside triphosphate hydrolases"/>
    <property type="match status" value="1"/>
</dbReference>
<evidence type="ECO:0000313" key="2">
    <source>
        <dbReference type="EMBL" id="MDY0883109.1"/>
    </source>
</evidence>
<dbReference type="InterPro" id="IPR027417">
    <property type="entry name" value="P-loop_NTPase"/>
</dbReference>
<evidence type="ECO:0000259" key="1">
    <source>
        <dbReference type="SMART" id="SM00382"/>
    </source>
</evidence>
<protein>
    <submittedName>
        <fullName evidence="2">DNA polymerase III subunit delta</fullName>
        <ecNumber evidence="2">2.7.7.7</ecNumber>
    </submittedName>
</protein>
<dbReference type="PANTHER" id="PTHR11669">
    <property type="entry name" value="REPLICATION FACTOR C / DNA POLYMERASE III GAMMA-TAU SUBUNIT"/>
    <property type="match status" value="1"/>
</dbReference>
<evidence type="ECO:0000313" key="3">
    <source>
        <dbReference type="Proteomes" id="UP001279642"/>
    </source>
</evidence>
<accession>A0ABU5EA34</accession>
<comment type="caution">
    <text evidence="2">The sequence shown here is derived from an EMBL/GenBank/DDBJ whole genome shotgun (WGS) entry which is preliminary data.</text>
</comment>
<feature type="domain" description="AAA+ ATPase" evidence="1">
    <location>
        <begin position="42"/>
        <end position="223"/>
    </location>
</feature>
<dbReference type="GO" id="GO:0003887">
    <property type="term" value="F:DNA-directed DNA polymerase activity"/>
    <property type="evidence" value="ECO:0007669"/>
    <property type="project" value="UniProtKB-EC"/>
</dbReference>
<dbReference type="PANTHER" id="PTHR11669:SF8">
    <property type="entry name" value="DNA POLYMERASE III SUBUNIT DELTA"/>
    <property type="match status" value="1"/>
</dbReference>
<dbReference type="InterPro" id="IPR003593">
    <property type="entry name" value="AAA+_ATPase"/>
</dbReference>
<dbReference type="SMART" id="SM00382">
    <property type="entry name" value="AAA"/>
    <property type="match status" value="1"/>
</dbReference>
<keyword evidence="3" id="KW-1185">Reference proteome</keyword>
<dbReference type="EC" id="2.7.7.7" evidence="2"/>
<dbReference type="NCBIfam" id="NF005677">
    <property type="entry name" value="PRK07471.1"/>
    <property type="match status" value="1"/>
</dbReference>
<dbReference type="EMBL" id="JAXCLW010000002">
    <property type="protein sequence ID" value="MDY0883109.1"/>
    <property type="molecule type" value="Genomic_DNA"/>
</dbReference>
<dbReference type="Gene3D" id="3.40.50.300">
    <property type="entry name" value="P-loop containing nucleotide triphosphate hydrolases"/>
    <property type="match status" value="1"/>
</dbReference>
<dbReference type="RefSeq" id="WP_320508158.1">
    <property type="nucleotide sequence ID" value="NZ_JAXCLW010000002.1"/>
</dbReference>
<keyword evidence="2" id="KW-0808">Transferase</keyword>